<evidence type="ECO:0000256" key="4">
    <source>
        <dbReference type="ARBA" id="ARBA00022692"/>
    </source>
</evidence>
<feature type="transmembrane region" description="Helical" evidence="7">
    <location>
        <begin position="162"/>
        <end position="182"/>
    </location>
</feature>
<gene>
    <name evidence="10" type="ORF">UW84_C0038G0010</name>
</gene>
<feature type="transmembrane region" description="Helical" evidence="7">
    <location>
        <begin position="109"/>
        <end position="129"/>
    </location>
</feature>
<dbReference type="GO" id="GO:0005886">
    <property type="term" value="C:plasma membrane"/>
    <property type="evidence" value="ECO:0007669"/>
    <property type="project" value="UniProtKB-SubCell"/>
</dbReference>
<dbReference type="EMBL" id="LCJW01000038">
    <property type="protein sequence ID" value="KKT85260.1"/>
    <property type="molecule type" value="Genomic_DNA"/>
</dbReference>
<dbReference type="InterPro" id="IPR050882">
    <property type="entry name" value="Prepilin_peptidase/N-MTase"/>
</dbReference>
<feature type="transmembrane region" description="Helical" evidence="7">
    <location>
        <begin position="6"/>
        <end position="24"/>
    </location>
</feature>
<dbReference type="GO" id="GO:0004190">
    <property type="term" value="F:aspartic-type endopeptidase activity"/>
    <property type="evidence" value="ECO:0007669"/>
    <property type="project" value="InterPro"/>
</dbReference>
<protein>
    <submittedName>
        <fullName evidence="10">Type 4 prepilin-like protein leader peptide-processing enzyme</fullName>
    </submittedName>
</protein>
<dbReference type="PATRIC" id="fig|1618380.3.peg.616"/>
<dbReference type="Proteomes" id="UP000034797">
    <property type="component" value="Unassembled WGS sequence"/>
</dbReference>
<evidence type="ECO:0000256" key="6">
    <source>
        <dbReference type="ARBA" id="ARBA00023136"/>
    </source>
</evidence>
<reference evidence="10 11" key="1">
    <citation type="journal article" date="2015" name="Nature">
        <title>rRNA introns, odd ribosomes, and small enigmatic genomes across a large radiation of phyla.</title>
        <authorList>
            <person name="Brown C.T."/>
            <person name="Hug L.A."/>
            <person name="Thomas B.C."/>
            <person name="Sharon I."/>
            <person name="Castelle C.J."/>
            <person name="Singh A."/>
            <person name="Wilkins M.J."/>
            <person name="Williams K.H."/>
            <person name="Banfield J.F."/>
        </authorList>
    </citation>
    <scope>NUCLEOTIDE SEQUENCE [LARGE SCALE GENOMIC DNA]</scope>
</reference>
<dbReference type="Pfam" id="PF06750">
    <property type="entry name" value="A24_N_bact"/>
    <property type="match status" value="1"/>
</dbReference>
<evidence type="ECO:0000256" key="7">
    <source>
        <dbReference type="SAM" id="Phobius"/>
    </source>
</evidence>
<name>A0A0G1KP52_9BACT</name>
<comment type="caution">
    <text evidence="10">The sequence shown here is derived from an EMBL/GenBank/DDBJ whole genome shotgun (WGS) entry which is preliminary data.</text>
</comment>
<evidence type="ECO:0000313" key="10">
    <source>
        <dbReference type="EMBL" id="KKT85260.1"/>
    </source>
</evidence>
<dbReference type="PANTHER" id="PTHR30487">
    <property type="entry name" value="TYPE 4 PREPILIN-LIKE PROTEINS LEADER PEPTIDE-PROCESSING ENZYME"/>
    <property type="match status" value="1"/>
</dbReference>
<evidence type="ECO:0000256" key="3">
    <source>
        <dbReference type="ARBA" id="ARBA00022475"/>
    </source>
</evidence>
<feature type="transmembrane region" description="Helical" evidence="7">
    <location>
        <begin position="215"/>
        <end position="233"/>
    </location>
</feature>
<dbReference type="Pfam" id="PF01478">
    <property type="entry name" value="Peptidase_A24"/>
    <property type="match status" value="1"/>
</dbReference>
<comment type="similarity">
    <text evidence="2">Belongs to the peptidase A24 family.</text>
</comment>
<feature type="transmembrane region" description="Helical" evidence="7">
    <location>
        <begin position="136"/>
        <end position="156"/>
    </location>
</feature>
<evidence type="ECO:0000259" key="8">
    <source>
        <dbReference type="Pfam" id="PF01478"/>
    </source>
</evidence>
<evidence type="ECO:0000259" key="9">
    <source>
        <dbReference type="Pfam" id="PF06750"/>
    </source>
</evidence>
<organism evidence="10 11">
    <name type="scientific">Candidatus Collierbacteria bacterium GW2011_GWA2_44_99</name>
    <dbReference type="NCBI Taxonomy" id="1618380"/>
    <lineage>
        <taxon>Bacteria</taxon>
        <taxon>Candidatus Collieribacteriota</taxon>
    </lineage>
</organism>
<evidence type="ECO:0000256" key="5">
    <source>
        <dbReference type="ARBA" id="ARBA00022989"/>
    </source>
</evidence>
<feature type="domain" description="Prepilin type IV endopeptidase peptidase" evidence="8">
    <location>
        <begin position="114"/>
        <end position="228"/>
    </location>
</feature>
<feature type="transmembrane region" description="Helical" evidence="7">
    <location>
        <begin position="77"/>
        <end position="97"/>
    </location>
</feature>
<keyword evidence="5 7" id="KW-1133">Transmembrane helix</keyword>
<keyword evidence="4 7" id="KW-0812">Transmembrane</keyword>
<dbReference type="PANTHER" id="PTHR30487:SF0">
    <property type="entry name" value="PREPILIN LEADER PEPTIDASE_N-METHYLTRANSFERASE-RELATED"/>
    <property type="match status" value="1"/>
</dbReference>
<keyword evidence="3" id="KW-1003">Cell membrane</keyword>
<dbReference type="GO" id="GO:0006465">
    <property type="term" value="P:signal peptide processing"/>
    <property type="evidence" value="ECO:0007669"/>
    <property type="project" value="TreeGrafter"/>
</dbReference>
<dbReference type="InterPro" id="IPR000045">
    <property type="entry name" value="Prepilin_IV_endopep_pep"/>
</dbReference>
<accession>A0A0G1KP52</accession>
<feature type="transmembrane region" description="Helical" evidence="7">
    <location>
        <begin position="245"/>
        <end position="268"/>
    </location>
</feature>
<evidence type="ECO:0000256" key="2">
    <source>
        <dbReference type="ARBA" id="ARBA00005801"/>
    </source>
</evidence>
<sequence>MLLVILFLFVMGLVWGSFLNVVIYRMSHGKSIADGRSVCPKCKHPIPWKYNIPLLSFMVLKGKCAFCHKKISIQYPLIEFMTGVFFVWWFVVGFNFFKLVDNPWNLIQPAFWLVVGMVMFAIFIIDLLYMVIPFGLNLTLFTFALAYRVGLTGFGIMNKIDFVNAVASGMVVCLLLIILQILTKLIRKVDGFGLGDIYLVPSLGLLLGWPKIVPGMFVAFVLGSLVGLVLIGLKKKKLREYLPFGPFLILGTVTSLLWGGAIWSWYIMKL</sequence>
<evidence type="ECO:0000256" key="1">
    <source>
        <dbReference type="ARBA" id="ARBA00004651"/>
    </source>
</evidence>
<dbReference type="InterPro" id="IPR010627">
    <property type="entry name" value="Prepilin_pept_A24_N"/>
</dbReference>
<proteinExistence type="inferred from homology"/>
<dbReference type="AlphaFoldDB" id="A0A0G1KP52"/>
<comment type="subcellular location">
    <subcellularLocation>
        <location evidence="1">Cell membrane</location>
        <topology evidence="1">Multi-pass membrane protein</topology>
    </subcellularLocation>
</comment>
<evidence type="ECO:0000313" key="11">
    <source>
        <dbReference type="Proteomes" id="UP000034797"/>
    </source>
</evidence>
<keyword evidence="6 7" id="KW-0472">Membrane</keyword>
<feature type="domain" description="Prepilin peptidase A24 N-terminal" evidence="9">
    <location>
        <begin position="10"/>
        <end position="90"/>
    </location>
</feature>